<organism evidence="1 2">
    <name type="scientific">Candidatus Yanofskybacteria bacterium CG10_big_fil_rev_8_21_14_0_10_46_23</name>
    <dbReference type="NCBI Taxonomy" id="1975098"/>
    <lineage>
        <taxon>Bacteria</taxon>
        <taxon>Candidatus Yanofskyibacteriota</taxon>
    </lineage>
</organism>
<proteinExistence type="predicted"/>
<name>A0A2H0R4U5_9BACT</name>
<accession>A0A2H0R4U5</accession>
<sequence length="95" mass="10626">MTQGIEAPLWCPQIAGLTPGFFALGVGDSEHPSTIIMEHPSLMIIEDKVDELFSHQRDAHGYPVNCEAHKKIPLWVWNPERGIQSRGLACAEYLE</sequence>
<dbReference type="EMBL" id="PCXO01000007">
    <property type="protein sequence ID" value="PIR41346.1"/>
    <property type="molecule type" value="Genomic_DNA"/>
</dbReference>
<reference evidence="1 2" key="1">
    <citation type="submission" date="2017-09" db="EMBL/GenBank/DDBJ databases">
        <title>Depth-based differentiation of microbial function through sediment-hosted aquifers and enrichment of novel symbionts in the deep terrestrial subsurface.</title>
        <authorList>
            <person name="Probst A.J."/>
            <person name="Ladd B."/>
            <person name="Jarett J.K."/>
            <person name="Geller-Mcgrath D.E."/>
            <person name="Sieber C.M."/>
            <person name="Emerson J.B."/>
            <person name="Anantharaman K."/>
            <person name="Thomas B.C."/>
            <person name="Malmstrom R."/>
            <person name="Stieglmeier M."/>
            <person name="Klingl A."/>
            <person name="Woyke T."/>
            <person name="Ryan C.M."/>
            <person name="Banfield J.F."/>
        </authorList>
    </citation>
    <scope>NUCLEOTIDE SEQUENCE [LARGE SCALE GENOMIC DNA]</scope>
    <source>
        <strain evidence="1">CG10_big_fil_rev_8_21_14_0_10_46_23</strain>
    </source>
</reference>
<evidence type="ECO:0000313" key="1">
    <source>
        <dbReference type="EMBL" id="PIR41346.1"/>
    </source>
</evidence>
<gene>
    <name evidence="1" type="ORF">COV31_01830</name>
</gene>
<protein>
    <submittedName>
        <fullName evidence="1">Uncharacterized protein</fullName>
    </submittedName>
</protein>
<dbReference type="AlphaFoldDB" id="A0A2H0R4U5"/>
<comment type="caution">
    <text evidence="1">The sequence shown here is derived from an EMBL/GenBank/DDBJ whole genome shotgun (WGS) entry which is preliminary data.</text>
</comment>
<dbReference type="Proteomes" id="UP000230232">
    <property type="component" value="Unassembled WGS sequence"/>
</dbReference>
<evidence type="ECO:0000313" key="2">
    <source>
        <dbReference type="Proteomes" id="UP000230232"/>
    </source>
</evidence>